<dbReference type="SMART" id="SM00731">
    <property type="entry name" value="SprT"/>
    <property type="match status" value="1"/>
</dbReference>
<evidence type="ECO:0000313" key="3">
    <source>
        <dbReference type="RefSeq" id="XP_034250914.1"/>
    </source>
</evidence>
<dbReference type="RefSeq" id="XP_034250914.1">
    <property type="nucleotide sequence ID" value="XM_034395023.1"/>
</dbReference>
<dbReference type="GeneID" id="117651210"/>
<dbReference type="PANTHER" id="PTHR21220">
    <property type="entry name" value="DNA-DEPENDENT METALLOPROTEASE SPRTN"/>
    <property type="match status" value="1"/>
</dbReference>
<gene>
    <name evidence="3" type="primary">LOC117651210</name>
</gene>
<proteinExistence type="predicted"/>
<dbReference type="InterPro" id="IPR044245">
    <property type="entry name" value="Spartan"/>
</dbReference>
<accession>A0A6P9A0T0</accession>
<dbReference type="GO" id="GO:0005634">
    <property type="term" value="C:nucleus"/>
    <property type="evidence" value="ECO:0007669"/>
    <property type="project" value="TreeGrafter"/>
</dbReference>
<organism evidence="3">
    <name type="scientific">Thrips palmi</name>
    <name type="common">Melon thrips</name>
    <dbReference type="NCBI Taxonomy" id="161013"/>
    <lineage>
        <taxon>Eukaryota</taxon>
        <taxon>Metazoa</taxon>
        <taxon>Ecdysozoa</taxon>
        <taxon>Arthropoda</taxon>
        <taxon>Hexapoda</taxon>
        <taxon>Insecta</taxon>
        <taxon>Pterygota</taxon>
        <taxon>Neoptera</taxon>
        <taxon>Paraneoptera</taxon>
        <taxon>Thysanoptera</taxon>
        <taxon>Terebrantia</taxon>
        <taxon>Thripoidea</taxon>
        <taxon>Thripidae</taxon>
        <taxon>Thrips</taxon>
    </lineage>
</organism>
<evidence type="ECO:0000313" key="2">
    <source>
        <dbReference type="Proteomes" id="UP000515158"/>
    </source>
</evidence>
<dbReference type="AlphaFoldDB" id="A0A6P9A0T0"/>
<evidence type="ECO:0000259" key="1">
    <source>
        <dbReference type="SMART" id="SM00731"/>
    </source>
</evidence>
<dbReference type="PANTHER" id="PTHR21220:SF8">
    <property type="entry name" value="SPRT-LIKE DOMAIN-CONTAINING PROTEIN SPARTAN"/>
    <property type="match status" value="1"/>
</dbReference>
<dbReference type="GO" id="GO:0003697">
    <property type="term" value="F:single-stranded DNA binding"/>
    <property type="evidence" value="ECO:0007669"/>
    <property type="project" value="InterPro"/>
</dbReference>
<dbReference type="Pfam" id="PF10263">
    <property type="entry name" value="SprT-like"/>
    <property type="match status" value="1"/>
</dbReference>
<keyword evidence="2" id="KW-1185">Reference proteome</keyword>
<reference evidence="3" key="1">
    <citation type="submission" date="2025-08" db="UniProtKB">
        <authorList>
            <consortium name="RefSeq"/>
        </authorList>
    </citation>
    <scope>IDENTIFICATION</scope>
    <source>
        <tissue evidence="3">Total insect</tissue>
    </source>
</reference>
<feature type="domain" description="SprT-like" evidence="1">
    <location>
        <begin position="24"/>
        <end position="184"/>
    </location>
</feature>
<dbReference type="KEGG" id="tpal:117651210"/>
<sequence length="208" mass="23460">MAQQQSPLALRSLEEVPDPAPGRRFVLKNLYNFLNREIFDGALPSKMEVRWESSLHTSFGKSSPAGPIRLSHTLLYKHPSRDFLIDVLLHEMIRQRQHQFAPQEKGNGPYFMAEMERINTAFGRRVAVTFSSPYSLRQLDKVCKHRWKCTSCAFVVKKSRAIPPGAEKRREHSDTGCSGELVKMTPNTVAGDIAAYCAASLAAEEQLQ</sequence>
<dbReference type="GO" id="GO:0006974">
    <property type="term" value="P:DNA damage response"/>
    <property type="evidence" value="ECO:0007669"/>
    <property type="project" value="InterPro"/>
</dbReference>
<dbReference type="InterPro" id="IPR006640">
    <property type="entry name" value="SprT-like_domain"/>
</dbReference>
<dbReference type="InParanoid" id="A0A6P9A0T0"/>
<protein>
    <submittedName>
        <fullName evidence="3">Uncharacterized protein LOC117651210</fullName>
    </submittedName>
</protein>
<dbReference type="GO" id="GO:0004222">
    <property type="term" value="F:metalloendopeptidase activity"/>
    <property type="evidence" value="ECO:0007669"/>
    <property type="project" value="InterPro"/>
</dbReference>
<dbReference type="GO" id="GO:0031593">
    <property type="term" value="F:polyubiquitin modification-dependent protein binding"/>
    <property type="evidence" value="ECO:0007669"/>
    <property type="project" value="TreeGrafter"/>
</dbReference>
<dbReference type="Proteomes" id="UP000515158">
    <property type="component" value="Unplaced"/>
</dbReference>
<name>A0A6P9A0T0_THRPL</name>